<dbReference type="RefSeq" id="XP_033585674.1">
    <property type="nucleotide sequence ID" value="XM_033735747.1"/>
</dbReference>
<feature type="compositionally biased region" description="Low complexity" evidence="1">
    <location>
        <begin position="485"/>
        <end position="511"/>
    </location>
</feature>
<feature type="region of interest" description="Disordered" evidence="1">
    <location>
        <begin position="452"/>
        <end position="542"/>
    </location>
</feature>
<proteinExistence type="predicted"/>
<evidence type="ECO:0000313" key="3">
    <source>
        <dbReference type="EMBL" id="KAF2479104.1"/>
    </source>
</evidence>
<gene>
    <name evidence="3" type="ORF">BDY17DRAFT_313681</name>
</gene>
<feature type="domain" description="BHLH" evidence="2">
    <location>
        <begin position="529"/>
        <end position="582"/>
    </location>
</feature>
<feature type="compositionally biased region" description="Acidic residues" evidence="1">
    <location>
        <begin position="400"/>
        <end position="422"/>
    </location>
</feature>
<name>A0A6A6PHA5_9PEZI</name>
<dbReference type="Proteomes" id="UP000799767">
    <property type="component" value="Unassembled WGS sequence"/>
</dbReference>
<dbReference type="GeneID" id="54476749"/>
<feature type="compositionally biased region" description="Basic and acidic residues" evidence="1">
    <location>
        <begin position="525"/>
        <end position="542"/>
    </location>
</feature>
<feature type="region of interest" description="Disordered" evidence="1">
    <location>
        <begin position="397"/>
        <end position="429"/>
    </location>
</feature>
<feature type="compositionally biased region" description="Low complexity" evidence="1">
    <location>
        <begin position="203"/>
        <end position="214"/>
    </location>
</feature>
<sequence length="609" mass="66887">MAQSIPHDGGQQSLPLFSYADHTEWHAGQNPFSGHTAEAFNQPAILDQNDTSFLNNFFENPDVAMSGEFAFDWSTMDQKMGGAGSGSQIDGFDANDHIHNQTFTLGDMPRQTYQPQATAEHDQMPPHDDLLTHQRPQSSEDEVKAASGLYNMSMHAQDDLRGAAAAAWTNLGNTTSVNSHVQANVHSPMSSSGRRSADSFRGQPPTSFTPTQFPGNQAQQQFLMQQYGWGQQQPHRFQSAPRPRHGSLQLDTPVHHPQYFSDHAHVPLLNSAYTYEQTNVRPPIVRFGSDSNFSTHGYQAPDVHATLEMEKGANLNNVPLAQQAAANGRAIPQAFSAATQSRSYRPYTALQGQSSYFHPHTSMAPSPTTFGGLPTMSSGSAGRVHGHPYNAMAARTAKYEDDEDEGDDDQEASEEEVVEYEEAQPRKRYQIQMEADDASEYSAAYPPKGRVTKRALKAPKTPVADASEDEYDEDRGYSAKRRKMSTTVRSPVSRSASPSSMTSPPTKASSSSKKKGRAAQPRQNLTEDEKRRNHIISEKSRRDLIKLQYDSLDSLVPGLKGGKSGLSRSDVLSEIVTYVESVIDGNKAMEELLEERAMPARPRSAAGPG</sequence>
<dbReference type="Pfam" id="PF00010">
    <property type="entry name" value="HLH"/>
    <property type="match status" value="1"/>
</dbReference>
<dbReference type="GO" id="GO:0046983">
    <property type="term" value="F:protein dimerization activity"/>
    <property type="evidence" value="ECO:0007669"/>
    <property type="project" value="InterPro"/>
</dbReference>
<organism evidence="3 4">
    <name type="scientific">Neohortaea acidophila</name>
    <dbReference type="NCBI Taxonomy" id="245834"/>
    <lineage>
        <taxon>Eukaryota</taxon>
        <taxon>Fungi</taxon>
        <taxon>Dikarya</taxon>
        <taxon>Ascomycota</taxon>
        <taxon>Pezizomycotina</taxon>
        <taxon>Dothideomycetes</taxon>
        <taxon>Dothideomycetidae</taxon>
        <taxon>Mycosphaerellales</taxon>
        <taxon>Teratosphaeriaceae</taxon>
        <taxon>Neohortaea</taxon>
    </lineage>
</organism>
<dbReference type="Gene3D" id="4.10.280.10">
    <property type="entry name" value="Helix-loop-helix DNA-binding domain"/>
    <property type="match status" value="1"/>
</dbReference>
<evidence type="ECO:0000313" key="4">
    <source>
        <dbReference type="Proteomes" id="UP000799767"/>
    </source>
</evidence>
<dbReference type="PROSITE" id="PS50888">
    <property type="entry name" value="BHLH"/>
    <property type="match status" value="1"/>
</dbReference>
<feature type="region of interest" description="Disordered" evidence="1">
    <location>
        <begin position="114"/>
        <end position="143"/>
    </location>
</feature>
<dbReference type="InterPro" id="IPR011598">
    <property type="entry name" value="bHLH_dom"/>
</dbReference>
<dbReference type="SUPFAM" id="SSF47459">
    <property type="entry name" value="HLH, helix-loop-helix DNA-binding domain"/>
    <property type="match status" value="1"/>
</dbReference>
<feature type="region of interest" description="Disordered" evidence="1">
    <location>
        <begin position="179"/>
        <end position="214"/>
    </location>
</feature>
<accession>A0A6A6PHA5</accession>
<dbReference type="InterPro" id="IPR036638">
    <property type="entry name" value="HLH_DNA-bd_sf"/>
</dbReference>
<feature type="compositionally biased region" description="Polar residues" evidence="1">
    <location>
        <begin position="179"/>
        <end position="194"/>
    </location>
</feature>
<dbReference type="OrthoDB" id="5778525at2759"/>
<dbReference type="EMBL" id="MU001642">
    <property type="protein sequence ID" value="KAF2479104.1"/>
    <property type="molecule type" value="Genomic_DNA"/>
</dbReference>
<keyword evidence="4" id="KW-1185">Reference proteome</keyword>
<evidence type="ECO:0000256" key="1">
    <source>
        <dbReference type="SAM" id="MobiDB-lite"/>
    </source>
</evidence>
<feature type="compositionally biased region" description="Basic and acidic residues" evidence="1">
    <location>
        <begin position="119"/>
        <end position="132"/>
    </location>
</feature>
<dbReference type="AlphaFoldDB" id="A0A6A6PHA5"/>
<protein>
    <recommendedName>
        <fullName evidence="2">BHLH domain-containing protein</fullName>
    </recommendedName>
</protein>
<reference evidence="3" key="1">
    <citation type="journal article" date="2020" name="Stud. Mycol.">
        <title>101 Dothideomycetes genomes: a test case for predicting lifestyles and emergence of pathogens.</title>
        <authorList>
            <person name="Haridas S."/>
            <person name="Albert R."/>
            <person name="Binder M."/>
            <person name="Bloem J."/>
            <person name="Labutti K."/>
            <person name="Salamov A."/>
            <person name="Andreopoulos B."/>
            <person name="Baker S."/>
            <person name="Barry K."/>
            <person name="Bills G."/>
            <person name="Bluhm B."/>
            <person name="Cannon C."/>
            <person name="Castanera R."/>
            <person name="Culley D."/>
            <person name="Daum C."/>
            <person name="Ezra D."/>
            <person name="Gonzalez J."/>
            <person name="Henrissat B."/>
            <person name="Kuo A."/>
            <person name="Liang C."/>
            <person name="Lipzen A."/>
            <person name="Lutzoni F."/>
            <person name="Magnuson J."/>
            <person name="Mondo S."/>
            <person name="Nolan M."/>
            <person name="Ohm R."/>
            <person name="Pangilinan J."/>
            <person name="Park H.-J."/>
            <person name="Ramirez L."/>
            <person name="Alfaro M."/>
            <person name="Sun H."/>
            <person name="Tritt A."/>
            <person name="Yoshinaga Y."/>
            <person name="Zwiers L.-H."/>
            <person name="Turgeon B."/>
            <person name="Goodwin S."/>
            <person name="Spatafora J."/>
            <person name="Crous P."/>
            <person name="Grigoriev I."/>
        </authorList>
    </citation>
    <scope>NUCLEOTIDE SEQUENCE</scope>
    <source>
        <strain evidence="3">CBS 113389</strain>
    </source>
</reference>
<evidence type="ECO:0000259" key="2">
    <source>
        <dbReference type="PROSITE" id="PS50888"/>
    </source>
</evidence>